<dbReference type="InterPro" id="IPR022953">
    <property type="entry name" value="ATP_PFK"/>
</dbReference>
<dbReference type="PRINTS" id="PR00476">
    <property type="entry name" value="PHFRCTKINASE"/>
</dbReference>
<dbReference type="InterPro" id="IPR007751">
    <property type="entry name" value="DUF676_lipase-like"/>
</dbReference>
<dbReference type="GO" id="GO:0046872">
    <property type="term" value="F:metal ion binding"/>
    <property type="evidence" value="ECO:0007669"/>
    <property type="project" value="UniProtKB-KW"/>
</dbReference>
<comment type="caution">
    <text evidence="9">The sequence shown here is derived from an EMBL/GenBank/DDBJ whole genome shotgun (WGS) entry which is preliminary data.</text>
</comment>
<dbReference type="Pfam" id="PF05057">
    <property type="entry name" value="DUF676"/>
    <property type="match status" value="1"/>
</dbReference>
<dbReference type="FunFam" id="3.40.50.460:FF:000018">
    <property type="entry name" value="Phosphofructokinase"/>
    <property type="match status" value="1"/>
</dbReference>
<gene>
    <name evidence="9" type="ORF">RHGRI_008269</name>
</gene>
<keyword evidence="5" id="KW-0418">Kinase</keyword>
<dbReference type="EMBL" id="JACTNZ010000003">
    <property type="protein sequence ID" value="KAG5558277.1"/>
    <property type="molecule type" value="Genomic_DNA"/>
</dbReference>
<accession>A0AAV6KZX8</accession>
<reference evidence="9" key="1">
    <citation type="submission" date="2020-08" db="EMBL/GenBank/DDBJ databases">
        <title>Plant Genome Project.</title>
        <authorList>
            <person name="Zhang R.-G."/>
        </authorList>
    </citation>
    <scope>NUCLEOTIDE SEQUENCE</scope>
    <source>
        <strain evidence="9">WSP0</strain>
        <tissue evidence="9">Leaf</tissue>
    </source>
</reference>
<feature type="domain" description="DUF676" evidence="8">
    <location>
        <begin position="65"/>
        <end position="142"/>
    </location>
</feature>
<proteinExistence type="predicted"/>
<dbReference type="InterPro" id="IPR035966">
    <property type="entry name" value="PKF_sf"/>
</dbReference>
<keyword evidence="6" id="KW-0460">Magnesium</keyword>
<dbReference type="Gene3D" id="3.40.50.460">
    <property type="entry name" value="Phosphofructokinase domain"/>
    <property type="match status" value="1"/>
</dbReference>
<dbReference type="AlphaFoldDB" id="A0AAV6KZX8"/>
<dbReference type="Gene3D" id="3.40.50.450">
    <property type="match status" value="1"/>
</dbReference>
<name>A0AAV6KZX8_9ERIC</name>
<evidence type="ECO:0000256" key="2">
    <source>
        <dbReference type="ARBA" id="ARBA00022533"/>
    </source>
</evidence>
<organism evidence="9 10">
    <name type="scientific">Rhododendron griersonianum</name>
    <dbReference type="NCBI Taxonomy" id="479676"/>
    <lineage>
        <taxon>Eukaryota</taxon>
        <taxon>Viridiplantae</taxon>
        <taxon>Streptophyta</taxon>
        <taxon>Embryophyta</taxon>
        <taxon>Tracheophyta</taxon>
        <taxon>Spermatophyta</taxon>
        <taxon>Magnoliopsida</taxon>
        <taxon>eudicotyledons</taxon>
        <taxon>Gunneridae</taxon>
        <taxon>Pentapetalae</taxon>
        <taxon>asterids</taxon>
        <taxon>Ericales</taxon>
        <taxon>Ericaceae</taxon>
        <taxon>Ericoideae</taxon>
        <taxon>Rhodoreae</taxon>
        <taxon>Rhododendron</taxon>
    </lineage>
</organism>
<feature type="domain" description="Phosphofructokinase" evidence="7">
    <location>
        <begin position="286"/>
        <end position="624"/>
    </location>
</feature>
<sequence>MFYPTNCRQQSSHSMIEDDVRRRRIVCLNCSLTSWLPWILHSLIEEEESLAPRIEVFTMCVRVPFLFGSPALETTARVVIHLIFRRTGRHLFLVDNDDGKPPLLKRMIEDYGECCYMSALGSFKRRVAYSNVRHDHIVGWRTSSIRRNSELPKWEDSLNEKYPHIVFEEHCKACDMEQCEPTALANDCSDKLEEELVTGLSRVSWEKVDVSFHSCKQRSAAHSLIQSYPNPLQRSQAYAIVKQTFVSPKDVVAEEIVIQKNSPRGVHFRRAGPRERVYFKSEEVRACIVTCGGLCPGINTVIREIVCGLNYMYGIDNILGIEGGYRGFYSKNTMQLTPKVVNDIHKRGGTFLQTSRGGHDTNKIVDNIHDRGINQVYIIGGDGTQKGAAAIYKVLNSINMILFLSYSLFARSVPCKMLNVHTFVKEVAKRGLQVAVAGIPKTIDNDIAVIDKSFGFDTAVEEAQRAINAAHVEVESVENGVGIVKLMGRYSGFIAMFATLASRDVDCCLIPESHFYLEGQGGLFEFIEQRVKENGHMVIVLAEGAGQEYLSQSMHPVDEKDASGNRLLLDVGLWLTQKIKDHFTNVRKMAINLKYIDPTYMIRAIPSNASDNIYCTLLAQSAVHGAMAGYTGFTVGPVNSRHAYIPISRVTETHNVVKVTDRMWARLLASTNQPSFLQNEEGTESFDKKTLDVIN</sequence>
<dbReference type="PANTHER" id="PTHR45770">
    <property type="entry name" value="ATP-DEPENDENT 6-PHOSPHOFRUCTOKINASE 1"/>
    <property type="match status" value="1"/>
</dbReference>
<evidence type="ECO:0000256" key="4">
    <source>
        <dbReference type="ARBA" id="ARBA00022723"/>
    </source>
</evidence>
<keyword evidence="10" id="KW-1185">Reference proteome</keyword>
<dbReference type="Pfam" id="PF00365">
    <property type="entry name" value="PFK"/>
    <property type="match status" value="1"/>
</dbReference>
<keyword evidence="2" id="KW-0021">Allosteric enzyme</keyword>
<protein>
    <recommendedName>
        <fullName evidence="11">Phosphohexokinase</fullName>
    </recommendedName>
</protein>
<evidence type="ECO:0000256" key="3">
    <source>
        <dbReference type="ARBA" id="ARBA00022679"/>
    </source>
</evidence>
<keyword evidence="3" id="KW-0808">Transferase</keyword>
<dbReference type="GO" id="GO:0006002">
    <property type="term" value="P:fructose 6-phosphate metabolic process"/>
    <property type="evidence" value="ECO:0007669"/>
    <property type="project" value="InterPro"/>
</dbReference>
<dbReference type="Proteomes" id="UP000823749">
    <property type="component" value="Chromosome 3"/>
</dbReference>
<keyword evidence="4" id="KW-0479">Metal-binding</keyword>
<evidence type="ECO:0000313" key="10">
    <source>
        <dbReference type="Proteomes" id="UP000823749"/>
    </source>
</evidence>
<evidence type="ECO:0000313" key="9">
    <source>
        <dbReference type="EMBL" id="KAG5558277.1"/>
    </source>
</evidence>
<evidence type="ECO:0008006" key="11">
    <source>
        <dbReference type="Google" id="ProtNLM"/>
    </source>
</evidence>
<evidence type="ECO:0000259" key="8">
    <source>
        <dbReference type="Pfam" id="PF05057"/>
    </source>
</evidence>
<evidence type="ECO:0000259" key="7">
    <source>
        <dbReference type="Pfam" id="PF00365"/>
    </source>
</evidence>
<dbReference type="SUPFAM" id="SSF53784">
    <property type="entry name" value="Phosphofructokinase"/>
    <property type="match status" value="1"/>
</dbReference>
<dbReference type="InterPro" id="IPR000023">
    <property type="entry name" value="Phosphofructokinase_dom"/>
</dbReference>
<evidence type="ECO:0000256" key="6">
    <source>
        <dbReference type="ARBA" id="ARBA00022842"/>
    </source>
</evidence>
<evidence type="ECO:0000256" key="5">
    <source>
        <dbReference type="ARBA" id="ARBA00022777"/>
    </source>
</evidence>
<dbReference type="InterPro" id="IPR050929">
    <property type="entry name" value="PFKA"/>
</dbReference>
<comment type="cofactor">
    <cofactor evidence="1">
        <name>Mg(2+)</name>
        <dbReference type="ChEBI" id="CHEBI:18420"/>
    </cofactor>
</comment>
<dbReference type="GO" id="GO:0003872">
    <property type="term" value="F:6-phosphofructokinase activity"/>
    <property type="evidence" value="ECO:0007669"/>
    <property type="project" value="InterPro"/>
</dbReference>
<evidence type="ECO:0000256" key="1">
    <source>
        <dbReference type="ARBA" id="ARBA00001946"/>
    </source>
</evidence>